<dbReference type="PANTHER" id="PTHR35005:SF1">
    <property type="entry name" value="2-AMINO-5-FORMYLAMINO-6-RIBOSYLAMINOPYRIMIDIN-4(3H)-ONE 5'-MONOPHOSPHATE DEFORMYLASE"/>
    <property type="match status" value="1"/>
</dbReference>
<evidence type="ECO:0000256" key="5">
    <source>
        <dbReference type="ARBA" id="ARBA00024029"/>
    </source>
</evidence>
<sequence>MTAPLGERCWPELAAAPESLVLLPLGAVEQHGPHLPLITDTLIAERVAAAAAGKLEGRILVAPAISYGASGEHEGFPGTVSVGAHALQLLLLEYGRSCLRWASRLVIVNAHGGNLAPLTQAVARLRYEGRDVTWFACAPAASAADDRDSHAGAWETSLVLHLRPELVDLPAMAPGVTQPLSALLPSMLLDGVRGVSASGVLGDPTRATGKAGAEHFAGIVDRLVEAITTPVTSAAGRLGAEVAGR</sequence>
<evidence type="ECO:0000313" key="6">
    <source>
        <dbReference type="EMBL" id="TDT33340.1"/>
    </source>
</evidence>
<keyword evidence="2" id="KW-0479">Metal-binding</keyword>
<proteinExistence type="inferred from homology"/>
<dbReference type="GO" id="GO:0016811">
    <property type="term" value="F:hydrolase activity, acting on carbon-nitrogen (but not peptide) bonds, in linear amides"/>
    <property type="evidence" value="ECO:0007669"/>
    <property type="project" value="TreeGrafter"/>
</dbReference>
<gene>
    <name evidence="6" type="ORF">CLV29_0951</name>
</gene>
<accession>A0A4R7J7C5</accession>
<dbReference type="SUPFAM" id="SSF102215">
    <property type="entry name" value="Creatininase"/>
    <property type="match status" value="1"/>
</dbReference>
<comment type="cofactor">
    <cofactor evidence="1">
        <name>Zn(2+)</name>
        <dbReference type="ChEBI" id="CHEBI:29105"/>
    </cofactor>
</comment>
<dbReference type="InterPro" id="IPR024087">
    <property type="entry name" value="Creatininase-like_sf"/>
</dbReference>
<evidence type="ECO:0000313" key="7">
    <source>
        <dbReference type="Proteomes" id="UP000295371"/>
    </source>
</evidence>
<evidence type="ECO:0000256" key="1">
    <source>
        <dbReference type="ARBA" id="ARBA00001947"/>
    </source>
</evidence>
<dbReference type="Gene3D" id="3.40.50.10310">
    <property type="entry name" value="Creatininase"/>
    <property type="match status" value="1"/>
</dbReference>
<dbReference type="GO" id="GO:0046872">
    <property type="term" value="F:metal ion binding"/>
    <property type="evidence" value="ECO:0007669"/>
    <property type="project" value="UniProtKB-KW"/>
</dbReference>
<evidence type="ECO:0000256" key="4">
    <source>
        <dbReference type="ARBA" id="ARBA00022833"/>
    </source>
</evidence>
<dbReference type="OrthoDB" id="9801445at2"/>
<keyword evidence="3 6" id="KW-0378">Hydrolase</keyword>
<dbReference type="GO" id="GO:0009231">
    <property type="term" value="P:riboflavin biosynthetic process"/>
    <property type="evidence" value="ECO:0007669"/>
    <property type="project" value="TreeGrafter"/>
</dbReference>
<organism evidence="6 7">
    <name type="scientific">Naumannella halotolerans</name>
    <dbReference type="NCBI Taxonomy" id="993414"/>
    <lineage>
        <taxon>Bacteria</taxon>
        <taxon>Bacillati</taxon>
        <taxon>Actinomycetota</taxon>
        <taxon>Actinomycetes</taxon>
        <taxon>Propionibacteriales</taxon>
        <taxon>Propionibacteriaceae</taxon>
        <taxon>Naumannella</taxon>
    </lineage>
</organism>
<dbReference type="NCBIfam" id="TIGR03964">
    <property type="entry name" value="mycofact_creat"/>
    <property type="match status" value="1"/>
</dbReference>
<dbReference type="PANTHER" id="PTHR35005">
    <property type="entry name" value="3-DEHYDRO-SCYLLO-INOSOSE HYDROLASE"/>
    <property type="match status" value="1"/>
</dbReference>
<comment type="caution">
    <text evidence="6">The sequence shown here is derived from an EMBL/GenBank/DDBJ whole genome shotgun (WGS) entry which is preliminary data.</text>
</comment>
<keyword evidence="7" id="KW-1185">Reference proteome</keyword>
<evidence type="ECO:0000256" key="2">
    <source>
        <dbReference type="ARBA" id="ARBA00022723"/>
    </source>
</evidence>
<name>A0A4R7J7C5_9ACTN</name>
<dbReference type="AlphaFoldDB" id="A0A4R7J7C5"/>
<dbReference type="Pfam" id="PF02633">
    <property type="entry name" value="Creatininase"/>
    <property type="match status" value="1"/>
</dbReference>
<keyword evidence="4" id="KW-0862">Zinc</keyword>
<dbReference type="Proteomes" id="UP000295371">
    <property type="component" value="Unassembled WGS sequence"/>
</dbReference>
<dbReference type="EMBL" id="SOAW01000001">
    <property type="protein sequence ID" value="TDT33340.1"/>
    <property type="molecule type" value="Genomic_DNA"/>
</dbReference>
<dbReference type="InterPro" id="IPR003785">
    <property type="entry name" value="Creatininase/forma_Hydrolase"/>
</dbReference>
<protein>
    <submittedName>
        <fullName evidence="6">Creatinine amidohydrolase</fullName>
    </submittedName>
</protein>
<dbReference type="InterPro" id="IPR023871">
    <property type="entry name" value="MftE"/>
</dbReference>
<evidence type="ECO:0000256" key="3">
    <source>
        <dbReference type="ARBA" id="ARBA00022801"/>
    </source>
</evidence>
<dbReference type="RefSeq" id="WP_133753871.1">
    <property type="nucleotide sequence ID" value="NZ_CP171129.1"/>
</dbReference>
<reference evidence="6 7" key="1">
    <citation type="submission" date="2019-03" db="EMBL/GenBank/DDBJ databases">
        <title>Genomic Encyclopedia of Archaeal and Bacterial Type Strains, Phase II (KMG-II): from individual species to whole genera.</title>
        <authorList>
            <person name="Goeker M."/>
        </authorList>
    </citation>
    <scope>NUCLEOTIDE SEQUENCE [LARGE SCALE GENOMIC DNA]</scope>
    <source>
        <strain evidence="6 7">DSM 24323</strain>
    </source>
</reference>
<comment type="similarity">
    <text evidence="5">Belongs to the creatininase superfamily.</text>
</comment>